<evidence type="ECO:0000313" key="1">
    <source>
        <dbReference type="EnsemblMetazoa" id="GAUT036922-PA"/>
    </source>
</evidence>
<sequence>MPIPTGNRGNGLCNLPPDTFPEGTAAVVVVGVPSLLPSLTGQPATDSSAPVFARKSIPRVRWSTHLVTTNNLRLRVISPIPTSTVILLLPSCDEPSAIRMVWRLASKLNIEDMNPMTSLRMIFLVAPVSTIPVAGSPPTLPEM</sequence>
<dbReference type="Proteomes" id="UP000078200">
    <property type="component" value="Unassembled WGS sequence"/>
</dbReference>
<accession>A0A1A9VH06</accession>
<dbReference type="VEuPathDB" id="VectorBase:GAUT036922"/>
<evidence type="ECO:0000313" key="2">
    <source>
        <dbReference type="Proteomes" id="UP000078200"/>
    </source>
</evidence>
<keyword evidence="2" id="KW-1185">Reference proteome</keyword>
<reference evidence="1" key="1">
    <citation type="submission" date="2020-05" db="UniProtKB">
        <authorList>
            <consortium name="EnsemblMetazoa"/>
        </authorList>
    </citation>
    <scope>IDENTIFICATION</scope>
    <source>
        <strain evidence="1">TTRI</strain>
    </source>
</reference>
<organism evidence="1 2">
    <name type="scientific">Glossina austeni</name>
    <name type="common">Savannah tsetse fly</name>
    <dbReference type="NCBI Taxonomy" id="7395"/>
    <lineage>
        <taxon>Eukaryota</taxon>
        <taxon>Metazoa</taxon>
        <taxon>Ecdysozoa</taxon>
        <taxon>Arthropoda</taxon>
        <taxon>Hexapoda</taxon>
        <taxon>Insecta</taxon>
        <taxon>Pterygota</taxon>
        <taxon>Neoptera</taxon>
        <taxon>Endopterygota</taxon>
        <taxon>Diptera</taxon>
        <taxon>Brachycera</taxon>
        <taxon>Muscomorpha</taxon>
        <taxon>Hippoboscoidea</taxon>
        <taxon>Glossinidae</taxon>
        <taxon>Glossina</taxon>
    </lineage>
</organism>
<protein>
    <submittedName>
        <fullName evidence="1">Uncharacterized protein</fullName>
    </submittedName>
</protein>
<name>A0A1A9VH06_GLOAU</name>
<dbReference type="AlphaFoldDB" id="A0A1A9VH06"/>
<proteinExistence type="predicted"/>
<dbReference type="EnsemblMetazoa" id="GAUT036922-RA">
    <property type="protein sequence ID" value="GAUT036922-PA"/>
    <property type="gene ID" value="GAUT036922"/>
</dbReference>